<evidence type="ECO:0000259" key="4">
    <source>
        <dbReference type="Pfam" id="PF21771"/>
    </source>
</evidence>
<organism evidence="5 6">
    <name type="scientific">Amphibalanus amphitrite</name>
    <name type="common">Striped barnacle</name>
    <name type="synonym">Balanus amphitrite</name>
    <dbReference type="NCBI Taxonomy" id="1232801"/>
    <lineage>
        <taxon>Eukaryota</taxon>
        <taxon>Metazoa</taxon>
        <taxon>Ecdysozoa</taxon>
        <taxon>Arthropoda</taxon>
        <taxon>Crustacea</taxon>
        <taxon>Multicrustacea</taxon>
        <taxon>Cirripedia</taxon>
        <taxon>Thoracica</taxon>
        <taxon>Thoracicalcarea</taxon>
        <taxon>Balanomorpha</taxon>
        <taxon>Balanoidea</taxon>
        <taxon>Balanidae</taxon>
        <taxon>Amphibalaninae</taxon>
        <taxon>Amphibalanus</taxon>
    </lineage>
</organism>
<feature type="coiled-coil region" evidence="2">
    <location>
        <begin position="99"/>
        <end position="469"/>
    </location>
</feature>
<feature type="coiled-coil region" evidence="2">
    <location>
        <begin position="763"/>
        <end position="804"/>
    </location>
</feature>
<dbReference type="EMBL" id="VIIS01001802">
    <property type="protein sequence ID" value="KAF0292619.1"/>
    <property type="molecule type" value="Genomic_DNA"/>
</dbReference>
<comment type="caution">
    <text evidence="5">The sequence shown here is derived from an EMBL/GenBank/DDBJ whole genome shotgun (WGS) entry which is preliminary data.</text>
</comment>
<feature type="region of interest" description="Disordered" evidence="3">
    <location>
        <begin position="1"/>
        <end position="57"/>
    </location>
</feature>
<dbReference type="OrthoDB" id="6370487at2759"/>
<proteinExistence type="predicted"/>
<keyword evidence="1 2" id="KW-0175">Coiled coil</keyword>
<feature type="coiled-coil region" evidence="2">
    <location>
        <begin position="512"/>
        <end position="539"/>
    </location>
</feature>
<feature type="region of interest" description="Disordered" evidence="3">
    <location>
        <begin position="815"/>
        <end position="862"/>
    </location>
</feature>
<dbReference type="Pfam" id="PF21771">
    <property type="entry name" value="CFAP58_CC"/>
    <property type="match status" value="2"/>
</dbReference>
<name>A0A6A4VHL4_AMPAM</name>
<reference evidence="5 6" key="1">
    <citation type="submission" date="2019-07" db="EMBL/GenBank/DDBJ databases">
        <title>Draft genome assembly of a fouling barnacle, Amphibalanus amphitrite (Darwin, 1854): The first reference genome for Thecostraca.</title>
        <authorList>
            <person name="Kim W."/>
        </authorList>
    </citation>
    <scope>NUCLEOTIDE SEQUENCE [LARGE SCALE GENOMIC DNA]</scope>
    <source>
        <strain evidence="5">SNU_AA5</strain>
        <tissue evidence="5">Soma without cirri and trophi</tissue>
    </source>
</reference>
<evidence type="ECO:0000256" key="2">
    <source>
        <dbReference type="SAM" id="Coils"/>
    </source>
</evidence>
<dbReference type="AlphaFoldDB" id="A0A6A4VHL4"/>
<keyword evidence="5" id="KW-0282">Flagellum</keyword>
<feature type="domain" description="Cilia- and flagella-associated protein 58 central coiled coil" evidence="4">
    <location>
        <begin position="563"/>
        <end position="685"/>
    </location>
</feature>
<accession>A0A6A4VHL4</accession>
<dbReference type="Proteomes" id="UP000440578">
    <property type="component" value="Unassembled WGS sequence"/>
</dbReference>
<feature type="coiled-coil region" evidence="2">
    <location>
        <begin position="659"/>
        <end position="693"/>
    </location>
</feature>
<dbReference type="PANTHER" id="PTHR32083">
    <property type="entry name" value="CILIA AND FLAGELLA-ASSOCIATED PROTEIN 58-RELATED"/>
    <property type="match status" value="1"/>
</dbReference>
<keyword evidence="5" id="KW-0966">Cell projection</keyword>
<protein>
    <submittedName>
        <fullName evidence="5">Cilia-and flagella-associated protein 58</fullName>
    </submittedName>
</protein>
<sequence length="862" mass="100329">MDNDKEMATESRMSIGADKMGSVHTTSSMEAAENHAGGAGSDSGGEEGQPEPDRNQSVGVIELNYDDMEMEFEEVLQELSADTSLDKFQAEYRKLHSALQRSHQNERSLMDKYRELQAEIAAHSAEMATALKLAAEDKQAIEALKREVEKAWKMVDLAHDREQEAKDTMESLQAEIAHMHQLAGQTEQISSEQQETMDELSATKADLTRERTDLLAEVTRLRSQLDRAMACQEDTEKRRLETEARLQNLTEEMQVLRSDFQRETRRKDRAERDLKAAKADIEGKQADVKKIQAQMDQLNEQMDKTNLVVKEQKLMNENVMKEAEQMAEQQQRLQQDYEAALLSIDQLTQYNRQTGQELKEKEEETARLNQETLDLTRLRDSLTRKLRSAEQQREEAEQEREGTVMKVRRLERELDVMKRAMDAEKRIMDGLRHERELLKKSILKTQAEYKLQENTLKVHDQAKKRLEHEGDQLRQAILKQRFIVAQMQREREKCIMDSAGLAEKNIRITGLIKLKEQEIFELKKRVAESESRLKQQQSLYEAVRSDRNLYSKNLIESQAKLLRVRKDKEALLVDLEEQRVTVASLKARITAMEMEHQKLVKVLADGEVERNKQRKDMNQIMTERDILGTQLVRRNDELALLYEKIRIQQSTLSKGEQQYRDRINDIRLLKLEIKKLRREKSLLSRSVHNLEDMRREMYHMHRALLKERSMCKALEDELQNPQNVHRWRKLEEKQRLYLELKQVLARQPGPETAEKLLLCQDTLRQRTRQMKSLVSELNMYESQIQEYKRDVDRLTGQLAEFKKLFINQKKQQRSRLRSGVPVGSEALRPPTRFPAIGSPAATGRNQPPLGGGFKLPSLAANT</sequence>
<evidence type="ECO:0000256" key="1">
    <source>
        <dbReference type="ARBA" id="ARBA00023054"/>
    </source>
</evidence>
<keyword evidence="5" id="KW-0969">Cilium</keyword>
<feature type="domain" description="Cilia- and flagella-associated protein 58 central coiled coil" evidence="4">
    <location>
        <begin position="418"/>
        <end position="560"/>
    </location>
</feature>
<evidence type="ECO:0000256" key="3">
    <source>
        <dbReference type="SAM" id="MobiDB-lite"/>
    </source>
</evidence>
<dbReference type="PANTHER" id="PTHR32083:SF0">
    <property type="entry name" value="CILIA AND FLAGELLA-ASSOCIATED PROTEIN 58"/>
    <property type="match status" value="1"/>
</dbReference>
<gene>
    <name evidence="5" type="primary">Cfap58_0</name>
    <name evidence="5" type="ORF">FJT64_009438</name>
</gene>
<dbReference type="GO" id="GO:0005856">
    <property type="term" value="C:cytoskeleton"/>
    <property type="evidence" value="ECO:0007669"/>
    <property type="project" value="TreeGrafter"/>
</dbReference>
<evidence type="ECO:0000313" key="6">
    <source>
        <dbReference type="Proteomes" id="UP000440578"/>
    </source>
</evidence>
<evidence type="ECO:0000313" key="5">
    <source>
        <dbReference type="EMBL" id="KAF0292619.1"/>
    </source>
</evidence>
<dbReference type="InterPro" id="IPR049270">
    <property type="entry name" value="CFAP58_CC"/>
</dbReference>
<keyword evidence="6" id="KW-1185">Reference proteome</keyword>